<keyword evidence="6" id="KW-1185">Reference proteome</keyword>
<dbReference type="SUPFAM" id="SSF56112">
    <property type="entry name" value="Protein kinase-like (PK-like)"/>
    <property type="match status" value="1"/>
</dbReference>
<dbReference type="PROSITE" id="PS50290">
    <property type="entry name" value="PI3_4_KINASE_3"/>
    <property type="match status" value="1"/>
</dbReference>
<dbReference type="SMART" id="SM00146">
    <property type="entry name" value="PI3Kc"/>
    <property type="match status" value="1"/>
</dbReference>
<evidence type="ECO:0000256" key="3">
    <source>
        <dbReference type="SAM" id="Phobius"/>
    </source>
</evidence>
<organism evidence="5 6">
    <name type="scientific">Reticulomyxa filosa</name>
    <dbReference type="NCBI Taxonomy" id="46433"/>
    <lineage>
        <taxon>Eukaryota</taxon>
        <taxon>Sar</taxon>
        <taxon>Rhizaria</taxon>
        <taxon>Retaria</taxon>
        <taxon>Foraminifera</taxon>
        <taxon>Monothalamids</taxon>
        <taxon>Reticulomyxidae</taxon>
        <taxon>Reticulomyxa</taxon>
    </lineage>
</organism>
<name>X6NZT3_RETFI</name>
<dbReference type="EMBL" id="ASPP01004990">
    <property type="protein sequence ID" value="ETO31349.1"/>
    <property type="molecule type" value="Genomic_DNA"/>
</dbReference>
<dbReference type="InterPro" id="IPR011009">
    <property type="entry name" value="Kinase-like_dom_sf"/>
</dbReference>
<feature type="transmembrane region" description="Helical" evidence="3">
    <location>
        <begin position="7"/>
        <end position="30"/>
    </location>
</feature>
<proteinExistence type="predicted"/>
<keyword evidence="3" id="KW-1133">Transmembrane helix</keyword>
<gene>
    <name evidence="5" type="ORF">RFI_05770</name>
</gene>
<dbReference type="PANTHER" id="PTHR10048">
    <property type="entry name" value="PHOSPHATIDYLINOSITOL KINASE"/>
    <property type="match status" value="1"/>
</dbReference>
<dbReference type="GO" id="GO:0005737">
    <property type="term" value="C:cytoplasm"/>
    <property type="evidence" value="ECO:0007669"/>
    <property type="project" value="TreeGrafter"/>
</dbReference>
<feature type="transmembrane region" description="Helical" evidence="3">
    <location>
        <begin position="794"/>
        <end position="813"/>
    </location>
</feature>
<feature type="transmembrane region" description="Helical" evidence="3">
    <location>
        <begin position="730"/>
        <end position="750"/>
    </location>
</feature>
<dbReference type="GO" id="GO:0005886">
    <property type="term" value="C:plasma membrane"/>
    <property type="evidence" value="ECO:0007669"/>
    <property type="project" value="TreeGrafter"/>
</dbReference>
<dbReference type="Gene3D" id="3.30.1010.10">
    <property type="entry name" value="Phosphatidylinositol 3-kinase Catalytic Subunit, Chain A, domain 4"/>
    <property type="match status" value="1"/>
</dbReference>
<dbReference type="Proteomes" id="UP000023152">
    <property type="component" value="Unassembled WGS sequence"/>
</dbReference>
<dbReference type="GO" id="GO:0048015">
    <property type="term" value="P:phosphatidylinositol-mediated signaling"/>
    <property type="evidence" value="ECO:0007669"/>
    <property type="project" value="TreeGrafter"/>
</dbReference>
<comment type="caution">
    <text evidence="5">The sequence shown here is derived from an EMBL/GenBank/DDBJ whole genome shotgun (WGS) entry which is preliminary data.</text>
</comment>
<dbReference type="GO" id="GO:0016303">
    <property type="term" value="F:1-phosphatidylinositol-3-kinase activity"/>
    <property type="evidence" value="ECO:0007669"/>
    <property type="project" value="TreeGrafter"/>
</dbReference>
<dbReference type="GO" id="GO:0035005">
    <property type="term" value="F:1-phosphatidylinositol-4-phosphate 3-kinase activity"/>
    <property type="evidence" value="ECO:0007669"/>
    <property type="project" value="TreeGrafter"/>
</dbReference>
<feature type="transmembrane region" description="Helical" evidence="3">
    <location>
        <begin position="398"/>
        <end position="416"/>
    </location>
</feature>
<dbReference type="Gene3D" id="1.10.1070.11">
    <property type="entry name" value="Phosphatidylinositol 3-/4-kinase, catalytic domain"/>
    <property type="match status" value="1"/>
</dbReference>
<dbReference type="InterPro" id="IPR036940">
    <property type="entry name" value="PI3/4_kinase_cat_sf"/>
</dbReference>
<feature type="domain" description="PI3K/PI4K catalytic" evidence="4">
    <location>
        <begin position="618"/>
        <end position="925"/>
    </location>
</feature>
<accession>X6NZT3</accession>
<dbReference type="GO" id="GO:0005942">
    <property type="term" value="C:phosphatidylinositol 3-kinase complex"/>
    <property type="evidence" value="ECO:0007669"/>
    <property type="project" value="TreeGrafter"/>
</dbReference>
<evidence type="ECO:0000256" key="2">
    <source>
        <dbReference type="ARBA" id="ARBA00022777"/>
    </source>
</evidence>
<keyword evidence="3" id="KW-0472">Membrane</keyword>
<dbReference type="AlphaFoldDB" id="X6NZT3"/>
<dbReference type="InterPro" id="IPR015433">
    <property type="entry name" value="PI3/4_kinase"/>
</dbReference>
<dbReference type="InterPro" id="IPR000403">
    <property type="entry name" value="PI3/4_kinase_cat_dom"/>
</dbReference>
<sequence>MNIQRLIVSVFIFLICVFVYLFAPFFFFLMHEQCWKHWSNGLVNKYFRNQSKQSCVIICESPSLRYGDVLHIINAFNSSKNFYFQKITKGAKEEGVVIQTITHFFYFFIFLETVKKKKKRLRMKVYYFPIDARLSIREVAQLIQKVRCKQVITSESNCKRILQHTKKISTQIRMIGLERHTDICLNLHLSEFVRLSVDANLLHSRLLSNSHAAKSFVEIRGWAHSARNNASRVLMLDTTSHLLVQHQLYGDINSDKFIQELVQSQMKFEIISQHAETAPQPASDLVIILSNLNIQVSFANDTRTIRIEEIGHSSDPSQFHTRQNNQLIIFNLLKSALILFISLQKKTNYSQYDTQNSNNITQQLLVNKTKGNPGEKKKKKKMSGWLSWNNNTSSNDQYRLLGFICAGIIILITVYTSKRRPKTPPPPSNFYQQLRKGDLQPAIEGCEEVELSDNLSLLTAFLSEIPFGGNRYKRELLDKLYERIKESGFLQQSFMTLIYSNLDGPFFYEAFRNHGQFEKLISMYIKKGVKQGSLIPLQASVKKVNDKTLEYHGNNILELFSVLASGNGSKEKAETDIAKVLSKNNSAILHVQLHNYMRHSNGVHMLSDPMTGNGNVKSVEVVKVFNSNAKPLLIKLNFHNVSSFSSSCSEMVFKTGDDLRKDASVLSMIQFMNLLWQENSATKHVHALTYKCIPMSGDKWGVIEFVPNCIPLRDVASLNGTLKDQQIDQLIASAAGSFIASFILGVLHWLCMFKTYTLSATHRNNVLLHNHKFRYEIDILTMYLFENPTLRCSILILATFLGFVFSCFFFLLLEKLSGLDADEMAITSDLQKLMDKKWDTFVGLCVQAFIVLRNNHHDIVQFAKVALPCLEWNSVRSFLLQKLLVADDVTSDDAATHIREKVTKAPGRWKTKIKNTLHTFAVKSI</sequence>
<keyword evidence="1" id="KW-0808">Transferase</keyword>
<dbReference type="OrthoDB" id="5600060at2759"/>
<dbReference type="GO" id="GO:0043491">
    <property type="term" value="P:phosphatidylinositol 3-kinase/protein kinase B signal transduction"/>
    <property type="evidence" value="ECO:0007669"/>
    <property type="project" value="TreeGrafter"/>
</dbReference>
<evidence type="ECO:0000313" key="6">
    <source>
        <dbReference type="Proteomes" id="UP000023152"/>
    </source>
</evidence>
<evidence type="ECO:0000256" key="1">
    <source>
        <dbReference type="ARBA" id="ARBA00022679"/>
    </source>
</evidence>
<feature type="transmembrane region" description="Helical" evidence="3">
    <location>
        <begin position="96"/>
        <end position="114"/>
    </location>
</feature>
<dbReference type="PANTHER" id="PTHR10048:SF14">
    <property type="entry name" value="LD28067P"/>
    <property type="match status" value="1"/>
</dbReference>
<keyword evidence="3" id="KW-0812">Transmembrane</keyword>
<keyword evidence="2" id="KW-0418">Kinase</keyword>
<protein>
    <recommendedName>
        <fullName evidence="4">PI3K/PI4K catalytic domain-containing protein</fullName>
    </recommendedName>
</protein>
<reference evidence="5 6" key="1">
    <citation type="journal article" date="2013" name="Curr. Biol.">
        <title>The Genome of the Foraminiferan Reticulomyxa filosa.</title>
        <authorList>
            <person name="Glockner G."/>
            <person name="Hulsmann N."/>
            <person name="Schleicher M."/>
            <person name="Noegel A.A."/>
            <person name="Eichinger L."/>
            <person name="Gallinger C."/>
            <person name="Pawlowski J."/>
            <person name="Sierra R."/>
            <person name="Euteneuer U."/>
            <person name="Pillet L."/>
            <person name="Moustafa A."/>
            <person name="Platzer M."/>
            <person name="Groth M."/>
            <person name="Szafranski K."/>
            <person name="Schliwa M."/>
        </authorList>
    </citation>
    <scope>NUCLEOTIDE SEQUENCE [LARGE SCALE GENOMIC DNA]</scope>
</reference>
<evidence type="ECO:0000313" key="5">
    <source>
        <dbReference type="EMBL" id="ETO31349.1"/>
    </source>
</evidence>
<evidence type="ECO:0000259" key="4">
    <source>
        <dbReference type="PROSITE" id="PS50290"/>
    </source>
</evidence>
<dbReference type="GO" id="GO:0016477">
    <property type="term" value="P:cell migration"/>
    <property type="evidence" value="ECO:0007669"/>
    <property type="project" value="TreeGrafter"/>
</dbReference>
<dbReference type="Pfam" id="PF00454">
    <property type="entry name" value="PI3_PI4_kinase"/>
    <property type="match status" value="1"/>
</dbReference>